<dbReference type="EMBL" id="CAUYUJ010016403">
    <property type="protein sequence ID" value="CAK0864910.1"/>
    <property type="molecule type" value="Genomic_DNA"/>
</dbReference>
<gene>
    <name evidence="3" type="ORF">PCOR1329_LOCUS52612</name>
</gene>
<evidence type="ECO:0000313" key="4">
    <source>
        <dbReference type="Proteomes" id="UP001189429"/>
    </source>
</evidence>
<reference evidence="3" key="1">
    <citation type="submission" date="2023-10" db="EMBL/GenBank/DDBJ databases">
        <authorList>
            <person name="Chen Y."/>
            <person name="Shah S."/>
            <person name="Dougan E. K."/>
            <person name="Thang M."/>
            <person name="Chan C."/>
        </authorList>
    </citation>
    <scope>NUCLEOTIDE SEQUENCE [LARGE SCALE GENOMIC DNA]</scope>
</reference>
<feature type="region of interest" description="Disordered" evidence="1">
    <location>
        <begin position="362"/>
        <end position="402"/>
    </location>
</feature>
<feature type="compositionally biased region" description="Acidic residues" evidence="1">
    <location>
        <begin position="1252"/>
        <end position="1265"/>
    </location>
</feature>
<feature type="region of interest" description="Disordered" evidence="1">
    <location>
        <begin position="1242"/>
        <end position="1281"/>
    </location>
</feature>
<evidence type="ECO:0000256" key="2">
    <source>
        <dbReference type="SAM" id="Phobius"/>
    </source>
</evidence>
<organism evidence="3 4">
    <name type="scientific">Prorocentrum cordatum</name>
    <dbReference type="NCBI Taxonomy" id="2364126"/>
    <lineage>
        <taxon>Eukaryota</taxon>
        <taxon>Sar</taxon>
        <taxon>Alveolata</taxon>
        <taxon>Dinophyceae</taxon>
        <taxon>Prorocentrales</taxon>
        <taxon>Prorocentraceae</taxon>
        <taxon>Prorocentrum</taxon>
    </lineage>
</organism>
<feature type="transmembrane region" description="Helical" evidence="2">
    <location>
        <begin position="1022"/>
        <end position="1042"/>
    </location>
</feature>
<name>A0ABN9UZA1_9DINO</name>
<accession>A0ABN9UZA1</accession>
<dbReference type="Proteomes" id="UP001189429">
    <property type="component" value="Unassembled WGS sequence"/>
</dbReference>
<evidence type="ECO:0000313" key="3">
    <source>
        <dbReference type="EMBL" id="CAK0864910.1"/>
    </source>
</evidence>
<protein>
    <submittedName>
        <fullName evidence="3">Uncharacterized protein</fullName>
    </submittedName>
</protein>
<evidence type="ECO:0000256" key="1">
    <source>
        <dbReference type="SAM" id="MobiDB-lite"/>
    </source>
</evidence>
<keyword evidence="2" id="KW-0812">Transmembrane</keyword>
<feature type="compositionally biased region" description="Basic and acidic residues" evidence="1">
    <location>
        <begin position="391"/>
        <end position="400"/>
    </location>
</feature>
<keyword evidence="2" id="KW-0472">Membrane</keyword>
<keyword evidence="4" id="KW-1185">Reference proteome</keyword>
<proteinExistence type="predicted"/>
<keyword evidence="2" id="KW-1133">Transmembrane helix</keyword>
<sequence length="1281" mass="138033">MTCRWLSLPEMFSSAAGGPLVFNRAAGLREAWARKRANAGATAQTRASALAHCAKALRASLTTHWSLSAALGYHMPSLRDAVDAGRLPGIGRHLIDEEEELLIVGNPARHAPPPGNYDAAIFVPHDVAVLEALGVKGSAEEWRIFVEYVHSAEDNSDLGKQGVISTAPDAKQELEGVQIAPQEITAAESRMIHVPAVTVGLAKETDQKEYAAEYVELQAENGPHTDTEIVQNVNVVNQELEGEAVAPKEFTDVESLKIPVLAATVGLETEMELPQTAANNKFEMEFTEAERNKRRSTMIGRGGLVACSFRSYSTEWVNQVAALGPVSSRQSYSTGEGSLRSYSTEWVDQVAALGPVNSRQSYSTGEGWIRGPQGPRAGHGSAARAEVQGEGEGRLPRGEPRGAMAPRWLPAAVLLATWRPVLSRAALPPAPIVVAEGSCGYPACAKHKIACQTKKVGTCVMPEPGCLNKNAVCSLGRCNCPDFYCAVPGTKECVPQLVYEGARPGAFARGPWLRAFTWLGSPDQFPSLAQLAEHPEGLISPRCLPAVLLLFVGLAIAVVTGGAAFVDRPPPGTVSPSDGFVPPEAARGPQSVQAWGCHMVIAFYQVRSFLGEGCRAPTPCDLRFAGVDLCEDLVRCVFCKRAFRESDVPGETHQKDNITLAVPPPFFGKDKAAAVVVFSIAAVLGRLYNWQITSGILITQLDLGDRLKGNAQMLQSNSVVLNYPSLRGPSACLSFDGSPDPPGSTKTIDEHRLSFAPSILPTVAHQHADIAPDVQVGHYLMARARDDGGARPPCWDGLADEAGVRPWSDLPPGRVTGLVEEVHTGLHLCARIGAKWLTVWDGTDSTHLAWITRGGRPATTTDGTPAPGGNTMQFGRANVSSDAYCVPLSAPTLRSARCQAAGEGMWGAGVAPHWRHTPADSRRGGVEDPAYRRRCPHSEMFAPHSEMFAHQSCAMLQLRGMSMIGGLAVNSTYDLATSVSNFRSELETVPRKIDSIELEIRSFQAGDGDEEGTAVYLPCAPMLLMSLIAAGMLAEVLLTRYYGSAKTAKYEEKGLAVCAGVFVLIIAVVAVTCAALLSGVIGVAQQCDDIDQNLVEYLQHETRHSNLDPIFMNITRHYLLDDVYNPLGQFADEIFTYVETVEELVDEYNQSIVYPQSLSCKPLNDLNVNHIGRVTKETLAVARDLFNATNVYPYYQEIVHNGVCNHMPRSLGLFCLQQAVVGLVFFPLCACWTHNYLAHHVSAQRPGRPEDSTDEDTEGVTEDADAGPLKPAAVAPRELGR</sequence>
<feature type="transmembrane region" description="Helical" evidence="2">
    <location>
        <begin position="1054"/>
        <end position="1077"/>
    </location>
</feature>
<comment type="caution">
    <text evidence="3">The sequence shown here is derived from an EMBL/GenBank/DDBJ whole genome shotgun (WGS) entry which is preliminary data.</text>
</comment>